<dbReference type="CDD" id="cd00609">
    <property type="entry name" value="AAT_like"/>
    <property type="match status" value="1"/>
</dbReference>
<proteinExistence type="predicted"/>
<sequence>MTIANHIKEALAGSSLIRQMFEKGAELKKIHGPDKVFDLSLGNPNLEPPPEFLQALVTAAGSTEPEIHGYMPNTGYASTRKAVADFVAEQHGIKNMPPDNIIMTCGAAGALNVTFKTLLNPGDEVIVPTPYFVEYGFYAANSNGRLITVKTNPDFTLNLSAVEEAIGEKTKILLINSPNNPTGQIYSGKSLDALGELLRKKSRELGHTIYLVSDEPYRRIVYEGVTVPSIFAGYAESIVITSFSKDLSIPGERIGYISVSPELSEHQEVLTGMALTNRTLGFVNAPALMQRALPAAIHARVNIEEYARKRKLLCDGLAAAGYEFITPPGAFYLFPKCPGGNDTLFVEALQEEKIIVVPGRAFNCPGFFRIAFCVDDRTITGSMPGFRAALERF</sequence>
<organism evidence="2 3">
    <name type="scientific">Desulfomarina profundi</name>
    <dbReference type="NCBI Taxonomy" id="2772557"/>
    <lineage>
        <taxon>Bacteria</taxon>
        <taxon>Pseudomonadati</taxon>
        <taxon>Thermodesulfobacteriota</taxon>
        <taxon>Desulfobulbia</taxon>
        <taxon>Desulfobulbales</taxon>
        <taxon>Desulfobulbaceae</taxon>
        <taxon>Desulfomarina</taxon>
    </lineage>
</organism>
<keyword evidence="3" id="KW-1185">Reference proteome</keyword>
<reference evidence="2" key="1">
    <citation type="submission" date="2020-09" db="EMBL/GenBank/DDBJ databases">
        <title>Desulfogranum mesoprofundum gen. nov., sp. nov., a novel mesophilic, sulfate-reducing chemolithoautotroph isolated from a deep-sea hydrothermal vent chimney in the Suiyo Seamount.</title>
        <authorList>
            <person name="Hashimoto Y."/>
            <person name="Nakagawa S."/>
        </authorList>
    </citation>
    <scope>NUCLEOTIDE SEQUENCE</scope>
    <source>
        <strain evidence="2">KT2</strain>
    </source>
</reference>
<dbReference type="Pfam" id="PF00155">
    <property type="entry name" value="Aminotran_1_2"/>
    <property type="match status" value="1"/>
</dbReference>
<dbReference type="AlphaFoldDB" id="A0A8D5FSW7"/>
<keyword evidence="2" id="KW-0032">Aminotransferase</keyword>
<dbReference type="GO" id="GO:0030170">
    <property type="term" value="F:pyridoxal phosphate binding"/>
    <property type="evidence" value="ECO:0007669"/>
    <property type="project" value="InterPro"/>
</dbReference>
<accession>A0A8D5FSW7</accession>
<dbReference type="KEGG" id="dbk:DGMP_37530"/>
<dbReference type="InterPro" id="IPR004838">
    <property type="entry name" value="NHTrfase_class1_PyrdxlP-BS"/>
</dbReference>
<keyword evidence="2" id="KW-0808">Transferase</keyword>
<dbReference type="InterPro" id="IPR004839">
    <property type="entry name" value="Aminotransferase_I/II_large"/>
</dbReference>
<protein>
    <submittedName>
        <fullName evidence="2">Aspartate aminotransferase</fullName>
    </submittedName>
</protein>
<feature type="domain" description="Aminotransferase class I/classII large" evidence="1">
    <location>
        <begin position="35"/>
        <end position="379"/>
    </location>
</feature>
<evidence type="ECO:0000259" key="1">
    <source>
        <dbReference type="Pfam" id="PF00155"/>
    </source>
</evidence>
<evidence type="ECO:0000313" key="2">
    <source>
        <dbReference type="EMBL" id="BCL63060.1"/>
    </source>
</evidence>
<dbReference type="NCBIfam" id="NF005305">
    <property type="entry name" value="PRK06836.1"/>
    <property type="match status" value="1"/>
</dbReference>
<gene>
    <name evidence="2" type="ORF">DGMP_37530</name>
</gene>
<dbReference type="PROSITE" id="PS00105">
    <property type="entry name" value="AA_TRANSFER_CLASS_1"/>
    <property type="match status" value="1"/>
</dbReference>
<name>A0A8D5FSW7_9BACT</name>
<dbReference type="EMBL" id="AP024086">
    <property type="protein sequence ID" value="BCL63060.1"/>
    <property type="molecule type" value="Genomic_DNA"/>
</dbReference>
<evidence type="ECO:0000313" key="3">
    <source>
        <dbReference type="Proteomes" id="UP000826725"/>
    </source>
</evidence>
<dbReference type="PANTHER" id="PTHR42691:SF1">
    <property type="entry name" value="ASPARTATE AMINOTRANSFERASE YHDR-RELATED"/>
    <property type="match status" value="1"/>
</dbReference>
<dbReference type="PANTHER" id="PTHR42691">
    <property type="entry name" value="ASPARTATE AMINOTRANSFERASE YHDR-RELATED"/>
    <property type="match status" value="1"/>
</dbReference>
<dbReference type="GO" id="GO:0008483">
    <property type="term" value="F:transaminase activity"/>
    <property type="evidence" value="ECO:0007669"/>
    <property type="project" value="UniProtKB-KW"/>
</dbReference>
<dbReference type="RefSeq" id="WP_228855352.1">
    <property type="nucleotide sequence ID" value="NZ_AP024086.1"/>
</dbReference>
<dbReference type="Proteomes" id="UP000826725">
    <property type="component" value="Chromosome"/>
</dbReference>